<dbReference type="InterPro" id="IPR017073">
    <property type="entry name" value="HGS/VPS27"/>
</dbReference>
<evidence type="ECO:0000256" key="5">
    <source>
        <dbReference type="ARBA" id="ARBA00022753"/>
    </source>
</evidence>
<dbReference type="Gene3D" id="1.25.40.90">
    <property type="match status" value="1"/>
</dbReference>
<dbReference type="InterPro" id="IPR002014">
    <property type="entry name" value="VHS_dom"/>
</dbReference>
<dbReference type="GO" id="GO:0007034">
    <property type="term" value="P:vacuolar transport"/>
    <property type="evidence" value="ECO:0007669"/>
    <property type="project" value="UniProtKB-ARBA"/>
</dbReference>
<evidence type="ECO:0000256" key="3">
    <source>
        <dbReference type="ARBA" id="ARBA00017753"/>
    </source>
</evidence>
<evidence type="ECO:0000256" key="10">
    <source>
        <dbReference type="SAM" id="MobiDB-lite"/>
    </source>
</evidence>
<dbReference type="PANTHER" id="PTHR46275">
    <property type="entry name" value="HEPATOCYTE GROWTH FACTOR-REGULATED TYROSINE KINASE SUBSTRATE"/>
    <property type="match status" value="1"/>
</dbReference>
<feature type="region of interest" description="Disordered" evidence="10">
    <location>
        <begin position="558"/>
        <end position="677"/>
    </location>
</feature>
<dbReference type="Proteomes" id="UP000249464">
    <property type="component" value="Unassembled WGS sequence"/>
</dbReference>
<comment type="similarity">
    <text evidence="2">Belongs to the VPS27 family.</text>
</comment>
<dbReference type="InterPro" id="IPR017455">
    <property type="entry name" value="Znf_FYVE-rel"/>
</dbReference>
<dbReference type="PROSITE" id="PS50330">
    <property type="entry name" value="UIM"/>
    <property type="match status" value="2"/>
</dbReference>
<comment type="subcellular location">
    <subcellularLocation>
        <location evidence="1">Endosome membrane</location>
        <topology evidence="1">Peripheral membrane protein</topology>
        <orientation evidence="1">Cytoplasmic side</orientation>
    </subcellularLocation>
</comment>
<dbReference type="GO" id="GO:0008270">
    <property type="term" value="F:zinc ion binding"/>
    <property type="evidence" value="ECO:0007669"/>
    <property type="project" value="UniProtKB-KW"/>
</dbReference>
<proteinExistence type="inferred from homology"/>
<reference evidence="13 14" key="1">
    <citation type="submission" date="2016-11" db="EMBL/GenBank/DDBJ databases">
        <authorList>
            <person name="Jaros S."/>
            <person name="Januszkiewicz K."/>
            <person name="Wedrychowicz H."/>
        </authorList>
    </citation>
    <scope>NUCLEOTIDE SEQUENCE [LARGE SCALE GENOMIC DNA]</scope>
</reference>
<evidence type="ECO:0000256" key="1">
    <source>
        <dbReference type="ARBA" id="ARBA00004125"/>
    </source>
</evidence>
<feature type="compositionally biased region" description="Polar residues" evidence="10">
    <location>
        <begin position="267"/>
        <end position="276"/>
    </location>
</feature>
<dbReference type="InterPro" id="IPR000306">
    <property type="entry name" value="Znf_FYVE"/>
</dbReference>
<evidence type="ECO:0000259" key="11">
    <source>
        <dbReference type="PROSITE" id="PS50178"/>
    </source>
</evidence>
<evidence type="ECO:0000313" key="13">
    <source>
        <dbReference type="EMBL" id="SGY64169.1"/>
    </source>
</evidence>
<dbReference type="PANTHER" id="PTHR46275:SF1">
    <property type="entry name" value="HEPATOCYTE GROWTH FACTOR-REGULATED TYROSINE KINASE SUBSTRATE"/>
    <property type="match status" value="1"/>
</dbReference>
<dbReference type="Gene3D" id="6.10.140.100">
    <property type="match status" value="1"/>
</dbReference>
<feature type="compositionally biased region" description="Low complexity" evidence="10">
    <location>
        <begin position="619"/>
        <end position="629"/>
    </location>
</feature>
<dbReference type="Gene3D" id="1.20.5.1940">
    <property type="match status" value="1"/>
</dbReference>
<dbReference type="GO" id="GO:0035091">
    <property type="term" value="F:phosphatidylinositol binding"/>
    <property type="evidence" value="ECO:0007669"/>
    <property type="project" value="InterPro"/>
</dbReference>
<feature type="region of interest" description="Disordered" evidence="10">
    <location>
        <begin position="267"/>
        <end position="310"/>
    </location>
</feature>
<feature type="domain" description="FYVE-type" evidence="11">
    <location>
        <begin position="197"/>
        <end position="257"/>
    </location>
</feature>
<dbReference type="InterPro" id="IPR003903">
    <property type="entry name" value="UIM_dom"/>
</dbReference>
<evidence type="ECO:0000256" key="2">
    <source>
        <dbReference type="ARBA" id="ARBA00008597"/>
    </source>
</evidence>
<dbReference type="CDD" id="cd16979">
    <property type="entry name" value="VHS_Vps27"/>
    <property type="match status" value="1"/>
</dbReference>
<evidence type="ECO:0000256" key="8">
    <source>
        <dbReference type="PROSITE-ProRule" id="PRU00091"/>
    </source>
</evidence>
<dbReference type="GO" id="GO:0005769">
    <property type="term" value="C:early endosome"/>
    <property type="evidence" value="ECO:0007669"/>
    <property type="project" value="TreeGrafter"/>
</dbReference>
<dbReference type="SMART" id="SM00064">
    <property type="entry name" value="FYVE"/>
    <property type="match status" value="1"/>
</dbReference>
<dbReference type="Pfam" id="PF02809">
    <property type="entry name" value="UIM"/>
    <property type="match status" value="2"/>
</dbReference>
<dbReference type="SMART" id="SM00726">
    <property type="entry name" value="UIM"/>
    <property type="match status" value="2"/>
</dbReference>
<protein>
    <recommendedName>
        <fullName evidence="3">Vacuolar protein sorting-associated protein 27</fullName>
    </recommendedName>
</protein>
<dbReference type="SUPFAM" id="SSF57903">
    <property type="entry name" value="FYVE/PHD zinc finger"/>
    <property type="match status" value="1"/>
</dbReference>
<dbReference type="GO" id="GO:0031623">
    <property type="term" value="P:receptor internalization"/>
    <property type="evidence" value="ECO:0007669"/>
    <property type="project" value="TreeGrafter"/>
</dbReference>
<dbReference type="InterPro" id="IPR008942">
    <property type="entry name" value="ENTH_VHS"/>
</dbReference>
<dbReference type="EMBL" id="FQNC01000045">
    <property type="protein sequence ID" value="SGY64169.1"/>
    <property type="molecule type" value="Genomic_DNA"/>
</dbReference>
<feature type="compositionally biased region" description="Low complexity" evidence="10">
    <location>
        <begin position="588"/>
        <end position="611"/>
    </location>
</feature>
<dbReference type="SUPFAM" id="SSF48464">
    <property type="entry name" value="ENTH/VHS domain"/>
    <property type="match status" value="1"/>
</dbReference>
<keyword evidence="5" id="KW-0967">Endosome</keyword>
<feature type="domain" description="VHS" evidence="12">
    <location>
        <begin position="54"/>
        <end position="178"/>
    </location>
</feature>
<evidence type="ECO:0000256" key="6">
    <source>
        <dbReference type="ARBA" id="ARBA00022771"/>
    </source>
</evidence>
<dbReference type="GO" id="GO:0043130">
    <property type="term" value="F:ubiquitin binding"/>
    <property type="evidence" value="ECO:0007669"/>
    <property type="project" value="InterPro"/>
</dbReference>
<evidence type="ECO:0000256" key="7">
    <source>
        <dbReference type="ARBA" id="ARBA00022833"/>
    </source>
</evidence>
<dbReference type="STRING" id="796604.A0A2X0P3S6"/>
<dbReference type="PROSITE" id="PS50179">
    <property type="entry name" value="VHS"/>
    <property type="match status" value="1"/>
</dbReference>
<name>A0A2X0P3S6_9BASI</name>
<feature type="coiled-coil region" evidence="9">
    <location>
        <begin position="465"/>
        <end position="499"/>
    </location>
</feature>
<dbReference type="InterPro" id="IPR011011">
    <property type="entry name" value="Znf_FYVE_PHD"/>
</dbReference>
<feature type="compositionally biased region" description="Basic and acidic residues" evidence="10">
    <location>
        <begin position="653"/>
        <end position="677"/>
    </location>
</feature>
<evidence type="ECO:0000259" key="12">
    <source>
        <dbReference type="PROSITE" id="PS50179"/>
    </source>
</evidence>
<dbReference type="Gene3D" id="3.30.40.10">
    <property type="entry name" value="Zinc/RING finger domain, C3HC4 (zinc finger)"/>
    <property type="match status" value="1"/>
</dbReference>
<keyword evidence="4" id="KW-0479">Metal-binding</keyword>
<organism evidence="13 14">
    <name type="scientific">Microbotryum silenes-dioicae</name>
    <dbReference type="NCBI Taxonomy" id="796604"/>
    <lineage>
        <taxon>Eukaryota</taxon>
        <taxon>Fungi</taxon>
        <taxon>Dikarya</taxon>
        <taxon>Basidiomycota</taxon>
        <taxon>Pucciniomycotina</taxon>
        <taxon>Microbotryomycetes</taxon>
        <taxon>Microbotryales</taxon>
        <taxon>Microbotryaceae</taxon>
        <taxon>Microbotryum</taxon>
    </lineage>
</organism>
<gene>
    <name evidence="13" type="primary">BQ5605_C007g04878</name>
    <name evidence="13" type="ORF">BQ5605_C007G04878</name>
</gene>
<keyword evidence="6 8" id="KW-0863">Zinc-finger</keyword>
<dbReference type="Pfam" id="PF00790">
    <property type="entry name" value="VHS"/>
    <property type="match status" value="1"/>
</dbReference>
<dbReference type="InterPro" id="IPR013083">
    <property type="entry name" value="Znf_RING/FYVE/PHD"/>
</dbReference>
<feature type="compositionally biased region" description="Polar residues" evidence="10">
    <location>
        <begin position="286"/>
        <end position="297"/>
    </location>
</feature>
<evidence type="ECO:0000313" key="14">
    <source>
        <dbReference type="Proteomes" id="UP000249464"/>
    </source>
</evidence>
<keyword evidence="9" id="KW-0175">Coiled coil</keyword>
<dbReference type="GO" id="GO:0032456">
    <property type="term" value="P:endocytic recycling"/>
    <property type="evidence" value="ECO:0007669"/>
    <property type="project" value="TreeGrafter"/>
</dbReference>
<evidence type="ECO:0000256" key="4">
    <source>
        <dbReference type="ARBA" id="ARBA00022723"/>
    </source>
</evidence>
<evidence type="ECO:0000256" key="9">
    <source>
        <dbReference type="SAM" id="Coils"/>
    </source>
</evidence>
<dbReference type="PROSITE" id="PS50178">
    <property type="entry name" value="ZF_FYVE"/>
    <property type="match status" value="1"/>
</dbReference>
<dbReference type="Pfam" id="PF01363">
    <property type="entry name" value="FYVE"/>
    <property type="match status" value="1"/>
</dbReference>
<keyword evidence="7" id="KW-0862">Zinc</keyword>
<accession>A0A2X0P3S6</accession>
<dbReference type="SMART" id="SM00288">
    <property type="entry name" value="VHS"/>
    <property type="match status" value="1"/>
</dbReference>
<dbReference type="AlphaFoldDB" id="A0A2X0P3S6"/>
<dbReference type="GO" id="GO:0010008">
    <property type="term" value="C:endosome membrane"/>
    <property type="evidence" value="ECO:0007669"/>
    <property type="project" value="UniProtKB-SubCell"/>
</dbReference>
<sequence>MSFLWGPSAGQSEFDTLLAICGCHQKHVTETSSFCTLSPTEKTTSDLLPSSTPPDLVASLQLADLIRSTAVPPLAASKSIFRRLRHPNPNVQLLALSVLDICVKNGGTPFLTAVAGKEFANELESLAKGSTGSNKDVKEKVTAKLQDWATAFVGKEGLKGSELVRVYERMSAEGFIFPPRDPTATAAMVESLSAPDWKDAVYCTRCRTDFTTFNRKHHCRNCGDVFDQQCSSNVAPLPHFGITEAVRVCDGCVKKVKEGKGASVLARSTSLGSAQRQADRPGLPERSSTVGHGSSPISARRSASARVKEDEDLQRAIAASLLESNPSSSTGPAFELRKDVPVKSGYTHSYATNAMGTSSIPVKTTGLKEEEDPDLAAAIAASLRDVAPAPSAPTFDSHPTPPAATYASLFPNQAYQTNAAPTHATRYAPLPSYDLSPTESSTLHTFTSALAQPPPQLGYRERQLYEQASLAAPRLERGLEDAERRKEMLVEMNLKLAEAARMYQGALENAARGYYPPQGQQVGYGATVGKQQQQQQYAGAVAQASSAAASMQQPFQDPRYAYQPTPIGQPLPYTIASAPPTHAHAHEQSYAPQPQTYAQPQPHPQQSVASPVPAPAPAQAPVQAQPQPAGYYKPSQFPSVPSGPQAMLFPHVPQEEPWTKREEPLVEEQKVGELIEL</sequence>
<keyword evidence="14" id="KW-1185">Reference proteome</keyword>